<dbReference type="SUPFAM" id="SSF109854">
    <property type="entry name" value="DinB/YfiT-like putative metalloenzymes"/>
    <property type="match status" value="1"/>
</dbReference>
<keyword evidence="3" id="KW-1185">Reference proteome</keyword>
<feature type="domain" description="DinB-like" evidence="1">
    <location>
        <begin position="18"/>
        <end position="160"/>
    </location>
</feature>
<evidence type="ECO:0000259" key="1">
    <source>
        <dbReference type="Pfam" id="PF12867"/>
    </source>
</evidence>
<dbReference type="RefSeq" id="WP_157307141.1">
    <property type="nucleotide sequence ID" value="NZ_WRXN01000006.1"/>
</dbReference>
<dbReference type="Gene3D" id="1.20.120.450">
    <property type="entry name" value="dinb family like domain"/>
    <property type="match status" value="1"/>
</dbReference>
<accession>A0A7K1U5T3</accession>
<gene>
    <name evidence="2" type="ORF">GO493_15625</name>
</gene>
<dbReference type="EMBL" id="WRXN01000006">
    <property type="protein sequence ID" value="MVT09699.1"/>
    <property type="molecule type" value="Genomic_DNA"/>
</dbReference>
<name>A0A7K1U5T3_9BACT</name>
<dbReference type="InterPro" id="IPR024775">
    <property type="entry name" value="DinB-like"/>
</dbReference>
<evidence type="ECO:0000313" key="3">
    <source>
        <dbReference type="Proteomes" id="UP000461730"/>
    </source>
</evidence>
<comment type="caution">
    <text evidence="2">The sequence shown here is derived from an EMBL/GenBank/DDBJ whole genome shotgun (WGS) entry which is preliminary data.</text>
</comment>
<dbReference type="Pfam" id="PF12867">
    <property type="entry name" value="DinB_2"/>
    <property type="match status" value="1"/>
</dbReference>
<sequence length="171" mass="19561">MQTKEICYLADNALTALIDQLASFDQGQLNLEPFKGSWTAGQVGEHMIMANSRFVEMINGAVADTERAPDQFVAQIRDDFSNYHIKMHAPDFVKPALTSYNKEYLIHSLNYIRTDLKRAITTLDLNMTCTSFAIPVMGYITRLEAVTFVIYHTKRHVHQLKNIQFSILNMQ</sequence>
<dbReference type="Proteomes" id="UP000461730">
    <property type="component" value="Unassembled WGS sequence"/>
</dbReference>
<proteinExistence type="predicted"/>
<evidence type="ECO:0000313" key="2">
    <source>
        <dbReference type="EMBL" id="MVT09699.1"/>
    </source>
</evidence>
<dbReference type="InterPro" id="IPR034660">
    <property type="entry name" value="DinB/YfiT-like"/>
</dbReference>
<dbReference type="AlphaFoldDB" id="A0A7K1U5T3"/>
<protein>
    <submittedName>
        <fullName evidence="2">DinB family protein</fullName>
    </submittedName>
</protein>
<reference evidence="2 3" key="1">
    <citation type="submission" date="2019-12" db="EMBL/GenBank/DDBJ databases">
        <title>Chitinophaga sp. strain ysch24 (GDMCC 1.1355), whole genome shotgun sequence.</title>
        <authorList>
            <person name="Zhang X."/>
        </authorList>
    </citation>
    <scope>NUCLEOTIDE SEQUENCE [LARGE SCALE GENOMIC DNA]</scope>
    <source>
        <strain evidence="3">ysch24</strain>
    </source>
</reference>
<organism evidence="2 3">
    <name type="scientific">Chitinophaga tropicalis</name>
    <dbReference type="NCBI Taxonomy" id="2683588"/>
    <lineage>
        <taxon>Bacteria</taxon>
        <taxon>Pseudomonadati</taxon>
        <taxon>Bacteroidota</taxon>
        <taxon>Chitinophagia</taxon>
        <taxon>Chitinophagales</taxon>
        <taxon>Chitinophagaceae</taxon>
        <taxon>Chitinophaga</taxon>
    </lineage>
</organism>